<sequence length="447" mass="50505">MKKKSVVRNLSWQKGVTMKFVKGQGTSKGLVKGQGSSKVAIPNSKSNGKNINSKEYKESEDYNEEEDDNGWSNSQSEDFVDEEEDEQSSSEVEKSEGHRVCSRGEVIKTRFENIRKPPNIVCRVESFCLEVEKFDNDQRQVRGDGTIVFGDGGMLSLGAKQVWSVLGIPMRPNPVPTHVHMRSRRSSGKILSLGGDEQDEEDFMTSFMIVCSFTMSWLCDTAGRFQNKFLRDGFRSRCGACVVFLLIFYLDHLERVSVQWGVYPRIKPINIAYGEPHPMIPRKGKGLKGRVEENDVISNVVEKVLTRLAPRLVTLVEETNTASNGKGSLYTSGSGPKEVFMPILEVSKKKGEHWWCLAVDFKEKQIWMLDSFVKDPFAAHADIKTESVQGLDVLAGAHPKWEKFVNLKNKVFLEDAYNKFNVVKDKLEGIIPKERRASKRNGYVTTQ</sequence>
<dbReference type="AlphaFoldDB" id="A0A803MU62"/>
<keyword evidence="3" id="KW-1185">Reference proteome</keyword>
<protein>
    <submittedName>
        <fullName evidence="2">Uncharacterized protein</fullName>
    </submittedName>
</protein>
<organism evidence="2 3">
    <name type="scientific">Chenopodium quinoa</name>
    <name type="common">Quinoa</name>
    <dbReference type="NCBI Taxonomy" id="63459"/>
    <lineage>
        <taxon>Eukaryota</taxon>
        <taxon>Viridiplantae</taxon>
        <taxon>Streptophyta</taxon>
        <taxon>Embryophyta</taxon>
        <taxon>Tracheophyta</taxon>
        <taxon>Spermatophyta</taxon>
        <taxon>Magnoliopsida</taxon>
        <taxon>eudicotyledons</taxon>
        <taxon>Gunneridae</taxon>
        <taxon>Pentapetalae</taxon>
        <taxon>Caryophyllales</taxon>
        <taxon>Chenopodiaceae</taxon>
        <taxon>Chenopodioideae</taxon>
        <taxon>Atripliceae</taxon>
        <taxon>Chenopodium</taxon>
    </lineage>
</organism>
<feature type="region of interest" description="Disordered" evidence="1">
    <location>
        <begin position="23"/>
        <end position="99"/>
    </location>
</feature>
<dbReference type="PANTHER" id="PTHR34835">
    <property type="entry name" value="OS07G0283600 PROTEIN-RELATED"/>
    <property type="match status" value="1"/>
</dbReference>
<evidence type="ECO:0000256" key="1">
    <source>
        <dbReference type="SAM" id="MobiDB-lite"/>
    </source>
</evidence>
<dbReference type="Proteomes" id="UP000596660">
    <property type="component" value="Unplaced"/>
</dbReference>
<name>A0A803MU62_CHEQI</name>
<dbReference type="Gramene" id="AUR62035284-RA">
    <property type="protein sequence ID" value="AUR62035284-RA:cds"/>
    <property type="gene ID" value="AUR62035284"/>
</dbReference>
<dbReference type="EnsemblPlants" id="AUR62035284-RA">
    <property type="protein sequence ID" value="AUR62035284-RA:cds"/>
    <property type="gene ID" value="AUR62035284"/>
</dbReference>
<reference evidence="2" key="1">
    <citation type="journal article" date="2017" name="Nature">
        <title>The genome of Chenopodium quinoa.</title>
        <authorList>
            <person name="Jarvis D.E."/>
            <person name="Ho Y.S."/>
            <person name="Lightfoot D.J."/>
            <person name="Schmoeckel S.M."/>
            <person name="Li B."/>
            <person name="Borm T.J.A."/>
            <person name="Ohyanagi H."/>
            <person name="Mineta K."/>
            <person name="Michell C.T."/>
            <person name="Saber N."/>
            <person name="Kharbatia N.M."/>
            <person name="Rupper R.R."/>
            <person name="Sharp A.R."/>
            <person name="Dally N."/>
            <person name="Boughton B.A."/>
            <person name="Woo Y.H."/>
            <person name="Gao G."/>
            <person name="Schijlen E.G.W.M."/>
            <person name="Guo X."/>
            <person name="Momin A.A."/>
            <person name="Negrao S."/>
            <person name="Al-Babili S."/>
            <person name="Gehring C."/>
            <person name="Roessner U."/>
            <person name="Jung C."/>
            <person name="Murphy K."/>
            <person name="Arold S.T."/>
            <person name="Gojobori T."/>
            <person name="van der Linden C.G."/>
            <person name="van Loo E.N."/>
            <person name="Jellen E.N."/>
            <person name="Maughan P.J."/>
            <person name="Tester M."/>
        </authorList>
    </citation>
    <scope>NUCLEOTIDE SEQUENCE [LARGE SCALE GENOMIC DNA]</scope>
    <source>
        <strain evidence="2">cv. PI 614886</strain>
    </source>
</reference>
<accession>A0A803MU62</accession>
<reference evidence="2" key="2">
    <citation type="submission" date="2021-03" db="UniProtKB">
        <authorList>
            <consortium name="EnsemblPlants"/>
        </authorList>
    </citation>
    <scope>IDENTIFICATION</scope>
</reference>
<feature type="compositionally biased region" description="Acidic residues" evidence="1">
    <location>
        <begin position="78"/>
        <end position="88"/>
    </location>
</feature>
<evidence type="ECO:0000313" key="3">
    <source>
        <dbReference type="Proteomes" id="UP000596660"/>
    </source>
</evidence>
<evidence type="ECO:0000313" key="2">
    <source>
        <dbReference type="EnsemblPlants" id="AUR62035284-RA:cds"/>
    </source>
</evidence>
<dbReference type="PANTHER" id="PTHR34835:SF34">
    <property type="entry name" value="OS08G0555500 PROTEIN"/>
    <property type="match status" value="1"/>
</dbReference>
<proteinExistence type="predicted"/>